<comment type="caution">
    <text evidence="2">The sequence shown here is derived from an EMBL/GenBank/DDBJ whole genome shotgun (WGS) entry which is preliminary data.</text>
</comment>
<accession>A0AA94EGH3</accession>
<sequence>MERKILIKIFDGDANLVRTIELSIESYMRDWSSLLSFCCEGEVDSYFIEAHASNLSDPWLIRSFRRVLNGNEGSKTFFINNDKTNKSGNILLSYIASSFDNEAELTELEQEKLIKSIAQVMSLGSFYSSILIEYFKCIALFYGLYHKTMLFSLQLVFNFTILTPLDYFNYIRREKNSKDKCFPLMKQIHALLFSGRIKEGIKNSEFIHAYNSIAIDRIKVEYDVEPDVVLIVVPQVLSRSHAPTRMLISLLQALKKTKRTSYVINTNDILPDTKASGWVMPIRGNKLAPNLASTEIGLPINRYFQFDSSSLSETIKKLSELLVSIRPESVWTIADNVALESLEIPSKKIMMPTTAHAQFCKPDYYLIRQGSNSDNVKSVISNLKKDVKYLSLRNFLDVNVSPKPTEMVNIKSLVACVVGNRLTYELSAEFLLICDKWCSMGNKIEFFGPIESKDIDLTSYTNLRENSTFNGYVDNLSSKLSHCDVFLNPERLGGGYGARAAIYNHIPVVTLPDNDVAANAGNAFVVSDWNEYLEELIKLTDYNYYNSKRERAKERVEIIEGSGTSLEDIINII</sequence>
<dbReference type="RefSeq" id="WP_126819438.1">
    <property type="nucleotide sequence ID" value="NZ_PIPS01000001.1"/>
</dbReference>
<keyword evidence="3" id="KW-1185">Reference proteome</keyword>
<protein>
    <recommendedName>
        <fullName evidence="4">Glycosyltransferase involved in cell wall biosynthesis</fullName>
    </recommendedName>
</protein>
<dbReference type="Gene3D" id="3.40.50.2000">
    <property type="entry name" value="Glycogen Phosphorylase B"/>
    <property type="match status" value="1"/>
</dbReference>
<evidence type="ECO:0000313" key="2">
    <source>
        <dbReference type="EMBL" id="RUO45056.1"/>
    </source>
</evidence>
<dbReference type="EMBL" id="PIPS01000001">
    <property type="protein sequence ID" value="RUO45056.1"/>
    <property type="molecule type" value="Genomic_DNA"/>
</dbReference>
<dbReference type="AlphaFoldDB" id="A0AA94EGH3"/>
<dbReference type="SUPFAM" id="SSF53756">
    <property type="entry name" value="UDP-Glycosyltransferase/glycogen phosphorylase"/>
    <property type="match status" value="1"/>
</dbReference>
<proteinExistence type="predicted"/>
<keyword evidence="1" id="KW-0472">Membrane</keyword>
<keyword evidence="1" id="KW-1133">Transmembrane helix</keyword>
<organism evidence="2 3">
    <name type="scientific">Idiomarina aquatica</name>
    <dbReference type="NCBI Taxonomy" id="1327752"/>
    <lineage>
        <taxon>Bacteria</taxon>
        <taxon>Pseudomonadati</taxon>
        <taxon>Pseudomonadota</taxon>
        <taxon>Gammaproteobacteria</taxon>
        <taxon>Alteromonadales</taxon>
        <taxon>Idiomarinaceae</taxon>
        <taxon>Idiomarina</taxon>
    </lineage>
</organism>
<reference evidence="3" key="1">
    <citation type="journal article" date="2018" name="Front. Microbiol.">
        <title>Genome-Based Analysis Reveals the Taxonomy and Diversity of the Family Idiomarinaceae.</title>
        <authorList>
            <person name="Liu Y."/>
            <person name="Lai Q."/>
            <person name="Shao Z."/>
        </authorList>
    </citation>
    <scope>NUCLEOTIDE SEQUENCE [LARGE SCALE GENOMIC DNA]</scope>
    <source>
        <strain evidence="3">SN-14</strain>
    </source>
</reference>
<name>A0AA94EGH3_9GAMM</name>
<evidence type="ECO:0000256" key="1">
    <source>
        <dbReference type="SAM" id="Phobius"/>
    </source>
</evidence>
<evidence type="ECO:0000313" key="3">
    <source>
        <dbReference type="Proteomes" id="UP000286680"/>
    </source>
</evidence>
<keyword evidence="1" id="KW-0812">Transmembrane</keyword>
<feature type="transmembrane region" description="Helical" evidence="1">
    <location>
        <begin position="120"/>
        <end position="145"/>
    </location>
</feature>
<gene>
    <name evidence="2" type="ORF">CWE23_03275</name>
</gene>
<evidence type="ECO:0008006" key="4">
    <source>
        <dbReference type="Google" id="ProtNLM"/>
    </source>
</evidence>
<dbReference type="Proteomes" id="UP000286680">
    <property type="component" value="Unassembled WGS sequence"/>
</dbReference>